<dbReference type="InterPro" id="IPR036259">
    <property type="entry name" value="MFS_trans_sf"/>
</dbReference>
<proteinExistence type="predicted"/>
<feature type="transmembrane region" description="Helical" evidence="4">
    <location>
        <begin position="366"/>
        <end position="386"/>
    </location>
</feature>
<feature type="domain" description="Major facilitator superfamily (MFS) profile" evidence="5">
    <location>
        <begin position="212"/>
        <end position="397"/>
    </location>
</feature>
<dbReference type="STRING" id="396588.Tgr7_2518"/>
<feature type="transmembrane region" description="Helical" evidence="4">
    <location>
        <begin position="339"/>
        <end position="360"/>
    </location>
</feature>
<dbReference type="GO" id="GO:0022857">
    <property type="term" value="F:transmembrane transporter activity"/>
    <property type="evidence" value="ECO:0007669"/>
    <property type="project" value="InterPro"/>
</dbReference>
<dbReference type="Proteomes" id="UP000002383">
    <property type="component" value="Chromosome"/>
</dbReference>
<feature type="transmembrane region" description="Helical" evidence="4">
    <location>
        <begin position="100"/>
        <end position="120"/>
    </location>
</feature>
<keyword evidence="1 4" id="KW-0812">Transmembrane</keyword>
<dbReference type="InterPro" id="IPR020846">
    <property type="entry name" value="MFS_dom"/>
</dbReference>
<dbReference type="eggNOG" id="COG2814">
    <property type="taxonomic scope" value="Bacteria"/>
</dbReference>
<protein>
    <submittedName>
        <fullName evidence="6">Major facilitator superfamily MFS_1</fullName>
    </submittedName>
</protein>
<keyword evidence="7" id="KW-1185">Reference proteome</keyword>
<evidence type="ECO:0000256" key="1">
    <source>
        <dbReference type="ARBA" id="ARBA00022692"/>
    </source>
</evidence>
<evidence type="ECO:0000256" key="3">
    <source>
        <dbReference type="ARBA" id="ARBA00023136"/>
    </source>
</evidence>
<feature type="transmembrane region" description="Helical" evidence="4">
    <location>
        <begin position="171"/>
        <end position="190"/>
    </location>
</feature>
<dbReference type="EMBL" id="CP001339">
    <property type="protein sequence ID" value="ACL73595.1"/>
    <property type="molecule type" value="Genomic_DNA"/>
</dbReference>
<keyword evidence="3 4" id="KW-0472">Membrane</keyword>
<dbReference type="Pfam" id="PF07690">
    <property type="entry name" value="MFS_1"/>
    <property type="match status" value="1"/>
</dbReference>
<dbReference type="AlphaFoldDB" id="B8GM08"/>
<accession>B8GM08</accession>
<dbReference type="HOGENOM" id="CLU_047644_2_0_6"/>
<evidence type="ECO:0000313" key="6">
    <source>
        <dbReference type="EMBL" id="ACL73595.1"/>
    </source>
</evidence>
<reference evidence="6 7" key="1">
    <citation type="journal article" date="2011" name="Stand. Genomic Sci.">
        <title>Complete genome sequence of 'Thioalkalivibrio sulfidophilus' HL-EbGr7.</title>
        <authorList>
            <person name="Muyzer G."/>
            <person name="Sorokin D.Y."/>
            <person name="Mavromatis K."/>
            <person name="Lapidus A."/>
            <person name="Clum A."/>
            <person name="Ivanova N."/>
            <person name="Pati A."/>
            <person name="d'Haeseleer P."/>
            <person name="Woyke T."/>
            <person name="Kyrpides N.C."/>
        </authorList>
    </citation>
    <scope>NUCLEOTIDE SEQUENCE [LARGE SCALE GENOMIC DNA]</scope>
    <source>
        <strain evidence="6 7">HL-EbGR7</strain>
    </source>
</reference>
<dbReference type="PROSITE" id="PS50850">
    <property type="entry name" value="MFS"/>
    <property type="match status" value="1"/>
</dbReference>
<feature type="transmembrane region" description="Helical" evidence="4">
    <location>
        <begin position="20"/>
        <end position="39"/>
    </location>
</feature>
<evidence type="ECO:0000259" key="5">
    <source>
        <dbReference type="PROSITE" id="PS50850"/>
    </source>
</evidence>
<sequence>METVTRERLNIGVLATSQAFYSITAITVMTLSGLVGLHLSPDPALATLPVSAMMLGTLLTTLPASLYMQRVGRRAGFLTGTTLGGLGGLLSVWSIGIGSFWMFCAASLLFGCYQAFSMYYRFAAADVARPVWRSKAISLVLAGGVVAAILGPLNASRAVDLMPGLPNAGPYAVVAGMSLLAFLLLLYLRVPPAHEPDGDAQRRPMAAIARQPAFVVALISGALGYGIMALVMTATPLAMRAEGFSLNQAAFVMQWHVLGMFAPSFVTGHLIARYGVLNIITAGTVLLFAAGLTASGGVSMAHFWVALFLLGVGWNFLFVGGSHLLTLTHTPAERGKTQGANDLAIFAVVACASLLSGVLIHQVGWAILNLAMMPFVLIVLLAVLWLRGRGLGVRSEG</sequence>
<feature type="transmembrane region" description="Helical" evidence="4">
    <location>
        <begin position="45"/>
        <end position="68"/>
    </location>
</feature>
<feature type="transmembrane region" description="Helical" evidence="4">
    <location>
        <begin position="252"/>
        <end position="272"/>
    </location>
</feature>
<feature type="transmembrane region" description="Helical" evidence="4">
    <location>
        <begin position="75"/>
        <end position="94"/>
    </location>
</feature>
<dbReference type="InterPro" id="IPR011701">
    <property type="entry name" value="MFS"/>
</dbReference>
<feature type="transmembrane region" description="Helical" evidence="4">
    <location>
        <begin position="304"/>
        <end position="327"/>
    </location>
</feature>
<evidence type="ECO:0000256" key="2">
    <source>
        <dbReference type="ARBA" id="ARBA00022989"/>
    </source>
</evidence>
<feature type="transmembrane region" description="Helical" evidence="4">
    <location>
        <begin position="211"/>
        <end position="232"/>
    </location>
</feature>
<feature type="transmembrane region" description="Helical" evidence="4">
    <location>
        <begin position="132"/>
        <end position="151"/>
    </location>
</feature>
<dbReference type="PANTHER" id="PTHR23534:SF1">
    <property type="entry name" value="MAJOR FACILITATOR SUPERFAMILY PROTEIN"/>
    <property type="match status" value="1"/>
</dbReference>
<feature type="transmembrane region" description="Helical" evidence="4">
    <location>
        <begin position="279"/>
        <end position="298"/>
    </location>
</feature>
<dbReference type="OrthoDB" id="8558006at2"/>
<dbReference type="PANTHER" id="PTHR23534">
    <property type="entry name" value="MFS PERMEASE"/>
    <property type="match status" value="1"/>
</dbReference>
<name>B8GM08_THISH</name>
<evidence type="ECO:0000313" key="7">
    <source>
        <dbReference type="Proteomes" id="UP000002383"/>
    </source>
</evidence>
<gene>
    <name evidence="6" type="ordered locus">Tgr7_2518</name>
</gene>
<keyword evidence="2 4" id="KW-1133">Transmembrane helix</keyword>
<organism evidence="6 7">
    <name type="scientific">Thioalkalivibrio sulfidiphilus (strain HL-EbGR7)</name>
    <dbReference type="NCBI Taxonomy" id="396588"/>
    <lineage>
        <taxon>Bacteria</taxon>
        <taxon>Pseudomonadati</taxon>
        <taxon>Pseudomonadota</taxon>
        <taxon>Gammaproteobacteria</taxon>
        <taxon>Chromatiales</taxon>
        <taxon>Ectothiorhodospiraceae</taxon>
        <taxon>Thioalkalivibrio</taxon>
    </lineage>
</organism>
<dbReference type="KEGG" id="tgr:Tgr7_2518"/>
<dbReference type="RefSeq" id="WP_012639070.1">
    <property type="nucleotide sequence ID" value="NC_011901.1"/>
</dbReference>
<dbReference type="Gene3D" id="1.20.1250.20">
    <property type="entry name" value="MFS general substrate transporter like domains"/>
    <property type="match status" value="1"/>
</dbReference>
<dbReference type="SUPFAM" id="SSF103473">
    <property type="entry name" value="MFS general substrate transporter"/>
    <property type="match status" value="1"/>
</dbReference>
<evidence type="ECO:0000256" key="4">
    <source>
        <dbReference type="SAM" id="Phobius"/>
    </source>
</evidence>